<dbReference type="Proteomes" id="UP001589605">
    <property type="component" value="Unassembled WGS sequence"/>
</dbReference>
<comment type="caution">
    <text evidence="3">The sequence shown here is derived from an EMBL/GenBank/DDBJ whole genome shotgun (WGS) entry which is preliminary data.</text>
</comment>
<protein>
    <submittedName>
        <fullName evidence="3">Flavin monoamine oxidase family protein</fullName>
    </submittedName>
</protein>
<evidence type="ECO:0000313" key="3">
    <source>
        <dbReference type="EMBL" id="MFB9052159.1"/>
    </source>
</evidence>
<sequence length="348" mass="38635">MSNTHSKYIIIGAGLSGLTTANQLQARGEHDFKVLESRAQIGGRILTQGGVDLGATWFQNHHRYMATVLDQLKLKSFPQFSAGKSILVYNSMAPAHYFESDPNSPAAQRIENGSETLIKALAIGFQDKIELNTKVIRITEDADKLLIQTNTDSYTCEKLIVTVPPKIVKNIQFVPELPEELTPVLSKTHTWMSNAIKVGITFETPFWRANGLSGTVISQISEVTELYDHSNASETEFSLMGFVNEGLRELTAADRKERILTYLENYLGSDIRTYIHYEEKDWSIDPNTSCEELNSVYMSPSYGNKAFQALYMNGKLVFSGTETSTVSGGYMDGAIYSGLQAVALINKD</sequence>
<dbReference type="InterPro" id="IPR036188">
    <property type="entry name" value="FAD/NAD-bd_sf"/>
</dbReference>
<accession>A0ABV5EYE1</accession>
<organism evidence="3 4">
    <name type="scientific">Formosa undariae</name>
    <dbReference type="NCBI Taxonomy" id="1325436"/>
    <lineage>
        <taxon>Bacteria</taxon>
        <taxon>Pseudomonadati</taxon>
        <taxon>Bacteroidota</taxon>
        <taxon>Flavobacteriia</taxon>
        <taxon>Flavobacteriales</taxon>
        <taxon>Flavobacteriaceae</taxon>
        <taxon>Formosa</taxon>
    </lineage>
</organism>
<feature type="domain" description="Amine oxidase" evidence="2">
    <location>
        <begin position="15"/>
        <end position="82"/>
    </location>
</feature>
<evidence type="ECO:0000256" key="1">
    <source>
        <dbReference type="ARBA" id="ARBA00005995"/>
    </source>
</evidence>
<dbReference type="RefSeq" id="WP_382381266.1">
    <property type="nucleotide sequence ID" value="NZ_JBHMEZ010000003.1"/>
</dbReference>
<evidence type="ECO:0000259" key="2">
    <source>
        <dbReference type="Pfam" id="PF01593"/>
    </source>
</evidence>
<proteinExistence type="inferred from homology"/>
<dbReference type="Pfam" id="PF01593">
    <property type="entry name" value="Amino_oxidase"/>
    <property type="match status" value="2"/>
</dbReference>
<dbReference type="PANTHER" id="PTHR43563">
    <property type="entry name" value="AMINE OXIDASE"/>
    <property type="match status" value="1"/>
</dbReference>
<dbReference type="Gene3D" id="3.50.50.60">
    <property type="entry name" value="FAD/NAD(P)-binding domain"/>
    <property type="match status" value="2"/>
</dbReference>
<dbReference type="EMBL" id="JBHMEZ010000003">
    <property type="protein sequence ID" value="MFB9052159.1"/>
    <property type="molecule type" value="Genomic_DNA"/>
</dbReference>
<gene>
    <name evidence="3" type="ORF">ACFFVB_03630</name>
</gene>
<name>A0ABV5EYE1_9FLAO</name>
<feature type="domain" description="Amine oxidase" evidence="2">
    <location>
        <begin position="109"/>
        <end position="345"/>
    </location>
</feature>
<dbReference type="PANTHER" id="PTHR43563:SF1">
    <property type="entry name" value="AMINE OXIDASE [FLAVIN-CONTAINING] B"/>
    <property type="match status" value="1"/>
</dbReference>
<dbReference type="SUPFAM" id="SSF51905">
    <property type="entry name" value="FAD/NAD(P)-binding domain"/>
    <property type="match status" value="1"/>
</dbReference>
<evidence type="ECO:0000313" key="4">
    <source>
        <dbReference type="Proteomes" id="UP001589605"/>
    </source>
</evidence>
<reference evidence="3 4" key="1">
    <citation type="submission" date="2024-09" db="EMBL/GenBank/DDBJ databases">
        <authorList>
            <person name="Sun Q."/>
            <person name="Mori K."/>
        </authorList>
    </citation>
    <scope>NUCLEOTIDE SEQUENCE [LARGE SCALE GENOMIC DNA]</scope>
    <source>
        <strain evidence="3 4">CECT 8286</strain>
    </source>
</reference>
<comment type="similarity">
    <text evidence="1">Belongs to the flavin monoamine oxidase family.</text>
</comment>
<dbReference type="InterPro" id="IPR002937">
    <property type="entry name" value="Amino_oxidase"/>
</dbReference>
<dbReference type="InterPro" id="IPR050703">
    <property type="entry name" value="Flavin_MAO"/>
</dbReference>
<keyword evidence="4" id="KW-1185">Reference proteome</keyword>
<dbReference type="SUPFAM" id="SSF54373">
    <property type="entry name" value="FAD-linked reductases, C-terminal domain"/>
    <property type="match status" value="1"/>
</dbReference>